<dbReference type="Proteomes" id="UP000053555">
    <property type="component" value="Unassembled WGS sequence"/>
</dbReference>
<gene>
    <name evidence="2" type="ORF">glysoja_047449</name>
</gene>
<reference evidence="2" key="1">
    <citation type="submission" date="2014-07" db="EMBL/GenBank/DDBJ databases">
        <title>Identification of a novel salt tolerance gene in wild soybean by whole-genome sequencing.</title>
        <authorList>
            <person name="Lam H.-M."/>
            <person name="Qi X."/>
            <person name="Li M.-W."/>
            <person name="Liu X."/>
            <person name="Xie M."/>
            <person name="Ni M."/>
            <person name="Xu X."/>
        </authorList>
    </citation>
    <scope>NUCLEOTIDE SEQUENCE [LARGE SCALE GENOMIC DNA]</scope>
    <source>
        <tissue evidence="2">Root</tissue>
    </source>
</reference>
<name>A0A0B2S4V9_GLYSO</name>
<feature type="region of interest" description="Disordered" evidence="1">
    <location>
        <begin position="1"/>
        <end position="39"/>
    </location>
</feature>
<evidence type="ECO:0000313" key="2">
    <source>
        <dbReference type="EMBL" id="KHN39733.1"/>
    </source>
</evidence>
<sequence length="102" mass="10760">MTTFQNTPPPSSPNLSKPPLSRRSKRNSNPSTTSSRKSLLSSLGFRAGIGIAIEVKDEAGAEKNVGKGAEAVIDTGKCEGEAGVEGDIRIVKERDGKLGYFP</sequence>
<protein>
    <submittedName>
        <fullName evidence="2">Uncharacterized protein</fullName>
    </submittedName>
</protein>
<accession>A0A0B2S4V9</accession>
<dbReference type="EMBL" id="KN646191">
    <property type="protein sequence ID" value="KHN39733.1"/>
    <property type="molecule type" value="Genomic_DNA"/>
</dbReference>
<proteinExistence type="predicted"/>
<dbReference type="AlphaFoldDB" id="A0A0B2S4V9"/>
<organism evidence="2">
    <name type="scientific">Glycine soja</name>
    <name type="common">Wild soybean</name>
    <dbReference type="NCBI Taxonomy" id="3848"/>
    <lineage>
        <taxon>Eukaryota</taxon>
        <taxon>Viridiplantae</taxon>
        <taxon>Streptophyta</taxon>
        <taxon>Embryophyta</taxon>
        <taxon>Tracheophyta</taxon>
        <taxon>Spermatophyta</taxon>
        <taxon>Magnoliopsida</taxon>
        <taxon>eudicotyledons</taxon>
        <taxon>Gunneridae</taxon>
        <taxon>Pentapetalae</taxon>
        <taxon>rosids</taxon>
        <taxon>fabids</taxon>
        <taxon>Fabales</taxon>
        <taxon>Fabaceae</taxon>
        <taxon>Papilionoideae</taxon>
        <taxon>50 kb inversion clade</taxon>
        <taxon>NPAAA clade</taxon>
        <taxon>indigoferoid/millettioid clade</taxon>
        <taxon>Phaseoleae</taxon>
        <taxon>Glycine</taxon>
        <taxon>Glycine subgen. Soja</taxon>
    </lineage>
</organism>
<evidence type="ECO:0000256" key="1">
    <source>
        <dbReference type="SAM" id="MobiDB-lite"/>
    </source>
</evidence>